<evidence type="ECO:0000313" key="10">
    <source>
        <dbReference type="EMBL" id="RQG97295.1"/>
    </source>
</evidence>
<feature type="binding site" evidence="8">
    <location>
        <position position="4"/>
    </location>
    <ligand>
        <name>Mg(2+)</name>
        <dbReference type="ChEBI" id="CHEBI:18420"/>
    </ligand>
</feature>
<dbReference type="GO" id="GO:0000287">
    <property type="term" value="F:magnesium ion binding"/>
    <property type="evidence" value="ECO:0007669"/>
    <property type="project" value="UniProtKB-UniRule"/>
</dbReference>
<dbReference type="GO" id="GO:0016787">
    <property type="term" value="F:hydrolase activity"/>
    <property type="evidence" value="ECO:0007669"/>
    <property type="project" value="UniProtKB-KW"/>
</dbReference>
<comment type="caution">
    <text evidence="10">The sequence shown here is derived from an EMBL/GenBank/DDBJ whole genome shotgun (WGS) entry which is preliminary data.</text>
</comment>
<dbReference type="InterPro" id="IPR029060">
    <property type="entry name" value="PIN-like_dom_sf"/>
</dbReference>
<dbReference type="GO" id="GO:0004540">
    <property type="term" value="F:RNA nuclease activity"/>
    <property type="evidence" value="ECO:0007669"/>
    <property type="project" value="InterPro"/>
</dbReference>
<keyword evidence="11" id="KW-1185">Reference proteome</keyword>
<evidence type="ECO:0000256" key="2">
    <source>
        <dbReference type="ARBA" id="ARBA00022649"/>
    </source>
</evidence>
<comment type="similarity">
    <text evidence="7 8">Belongs to the PINc/VapC protein family.</text>
</comment>
<dbReference type="EMBL" id="REGA01000002">
    <property type="protein sequence ID" value="RQG97295.1"/>
    <property type="molecule type" value="Genomic_DNA"/>
</dbReference>
<organism evidence="10 11">
    <name type="scientific">Natrarchaeobius chitinivorans</name>
    <dbReference type="NCBI Taxonomy" id="1679083"/>
    <lineage>
        <taxon>Archaea</taxon>
        <taxon>Methanobacteriati</taxon>
        <taxon>Methanobacteriota</taxon>
        <taxon>Stenosarchaea group</taxon>
        <taxon>Halobacteria</taxon>
        <taxon>Halobacteriales</taxon>
        <taxon>Natrialbaceae</taxon>
        <taxon>Natrarchaeobius</taxon>
    </lineage>
</organism>
<keyword evidence="5 8" id="KW-0378">Hydrolase</keyword>
<dbReference type="EC" id="3.1.-.-" evidence="8"/>
<evidence type="ECO:0000256" key="3">
    <source>
        <dbReference type="ARBA" id="ARBA00022722"/>
    </source>
</evidence>
<evidence type="ECO:0000259" key="9">
    <source>
        <dbReference type="Pfam" id="PF01850"/>
    </source>
</evidence>
<keyword evidence="6 8" id="KW-0460">Magnesium</keyword>
<name>A0A3N6PH74_NATCH</name>
<reference evidence="10 11" key="1">
    <citation type="submission" date="2018-10" db="EMBL/GenBank/DDBJ databases">
        <title>Natrarchaeobius chitinivorans gen. nov., sp. nov., and Natrarchaeobius haloalkaliphilus sp. nov., alkaliphilic, chitin-utilizing haloarchaea from hypersaline alkaline lakes.</title>
        <authorList>
            <person name="Sorokin D.Y."/>
            <person name="Elcheninov A.G."/>
            <person name="Kostrikina N.A."/>
            <person name="Bale N.J."/>
            <person name="Sinninghe Damste J.S."/>
            <person name="Khijniak T.V."/>
            <person name="Kublanov I.V."/>
            <person name="Toshchakov S.V."/>
        </authorList>
    </citation>
    <scope>NUCLEOTIDE SEQUENCE [LARGE SCALE GENOMIC DNA]</scope>
    <source>
        <strain evidence="10 11">AArcht4T</strain>
    </source>
</reference>
<dbReference type="RefSeq" id="WP_124194416.1">
    <property type="nucleotide sequence ID" value="NZ_REGA01000002.1"/>
</dbReference>
<dbReference type="HAMAP" id="MF_00265">
    <property type="entry name" value="VapC_Nob1"/>
    <property type="match status" value="1"/>
</dbReference>
<evidence type="ECO:0000256" key="8">
    <source>
        <dbReference type="HAMAP-Rule" id="MF_00265"/>
    </source>
</evidence>
<dbReference type="InterPro" id="IPR022907">
    <property type="entry name" value="VapC_family"/>
</dbReference>
<dbReference type="PANTHER" id="PTHR33653:SF1">
    <property type="entry name" value="RIBONUCLEASE VAPC2"/>
    <property type="match status" value="1"/>
</dbReference>
<keyword evidence="2 8" id="KW-1277">Toxin-antitoxin system</keyword>
<dbReference type="SUPFAM" id="SSF88723">
    <property type="entry name" value="PIN domain-like"/>
    <property type="match status" value="1"/>
</dbReference>
<comment type="cofactor">
    <cofactor evidence="1 8">
        <name>Mg(2+)</name>
        <dbReference type="ChEBI" id="CHEBI:18420"/>
    </cofactor>
</comment>
<evidence type="ECO:0000256" key="4">
    <source>
        <dbReference type="ARBA" id="ARBA00022723"/>
    </source>
</evidence>
<dbReference type="Gene3D" id="3.40.50.1010">
    <property type="entry name" value="5'-nuclease"/>
    <property type="match status" value="1"/>
</dbReference>
<dbReference type="Pfam" id="PF01850">
    <property type="entry name" value="PIN"/>
    <property type="match status" value="1"/>
</dbReference>
<dbReference type="InterPro" id="IPR050556">
    <property type="entry name" value="Type_II_TA_system_RNase"/>
</dbReference>
<dbReference type="Proteomes" id="UP000282323">
    <property type="component" value="Unassembled WGS sequence"/>
</dbReference>
<accession>A0A3N6PH74</accession>
<feature type="domain" description="PIN" evidence="9">
    <location>
        <begin position="1"/>
        <end position="123"/>
    </location>
</feature>
<sequence length="129" mass="14386">MILDTSFLVDVLRGEETVKQAIRTVDERGTARVSSVTVMELWEGIHLADPAENQRAIVTNVLEDVREVPFDRDCATTAGEINTRLHRNGTPIEAADVMIAATALVRDVPVVTKNVDHFERIDDLEILTY</sequence>
<evidence type="ECO:0000256" key="6">
    <source>
        <dbReference type="ARBA" id="ARBA00022842"/>
    </source>
</evidence>
<keyword evidence="4 8" id="KW-0479">Metal-binding</keyword>
<evidence type="ECO:0000256" key="1">
    <source>
        <dbReference type="ARBA" id="ARBA00001946"/>
    </source>
</evidence>
<keyword evidence="8" id="KW-0800">Toxin</keyword>
<feature type="binding site" evidence="8">
    <location>
        <position position="96"/>
    </location>
    <ligand>
        <name>Mg(2+)</name>
        <dbReference type="ChEBI" id="CHEBI:18420"/>
    </ligand>
</feature>
<protein>
    <recommendedName>
        <fullName evidence="8">Ribonuclease VapC</fullName>
        <shortName evidence="8">RNase VapC</shortName>
        <ecNumber evidence="8">3.1.-.-</ecNumber>
    </recommendedName>
    <alternativeName>
        <fullName evidence="8">Putative toxin VapC</fullName>
    </alternativeName>
</protein>
<dbReference type="GO" id="GO:0090729">
    <property type="term" value="F:toxin activity"/>
    <property type="evidence" value="ECO:0007669"/>
    <property type="project" value="UniProtKB-KW"/>
</dbReference>
<dbReference type="InterPro" id="IPR002716">
    <property type="entry name" value="PIN_dom"/>
</dbReference>
<proteinExistence type="inferred from homology"/>
<dbReference type="PANTHER" id="PTHR33653">
    <property type="entry name" value="RIBONUCLEASE VAPC2"/>
    <property type="match status" value="1"/>
</dbReference>
<gene>
    <name evidence="8" type="primary">vapC</name>
    <name evidence="10" type="ORF">EA473_04315</name>
</gene>
<keyword evidence="3 8" id="KW-0540">Nuclease</keyword>
<evidence type="ECO:0000313" key="11">
    <source>
        <dbReference type="Proteomes" id="UP000282323"/>
    </source>
</evidence>
<evidence type="ECO:0000256" key="5">
    <source>
        <dbReference type="ARBA" id="ARBA00022801"/>
    </source>
</evidence>
<dbReference type="AlphaFoldDB" id="A0A3N6PH74"/>
<comment type="function">
    <text evidence="8">Toxic component of a toxin-antitoxin (TA) system. An RNase.</text>
</comment>
<evidence type="ECO:0000256" key="7">
    <source>
        <dbReference type="ARBA" id="ARBA00038093"/>
    </source>
</evidence>
<dbReference type="OrthoDB" id="38049at2157"/>